<name>A0A9D4Z5Q5_ADICA</name>
<feature type="compositionally biased region" description="Basic and acidic residues" evidence="2">
    <location>
        <begin position="16"/>
        <end position="27"/>
    </location>
</feature>
<feature type="region of interest" description="Disordered" evidence="2">
    <location>
        <begin position="459"/>
        <end position="479"/>
    </location>
</feature>
<feature type="compositionally biased region" description="Basic residues" evidence="2">
    <location>
        <begin position="301"/>
        <end position="315"/>
    </location>
</feature>
<feature type="compositionally biased region" description="Acidic residues" evidence="2">
    <location>
        <begin position="202"/>
        <end position="215"/>
    </location>
</feature>
<feature type="compositionally biased region" description="Basic residues" evidence="2">
    <location>
        <begin position="354"/>
        <end position="363"/>
    </location>
</feature>
<feature type="region of interest" description="Disordered" evidence="2">
    <location>
        <begin position="1"/>
        <end position="74"/>
    </location>
</feature>
<feature type="coiled-coil region" evidence="1">
    <location>
        <begin position="1046"/>
        <end position="1073"/>
    </location>
</feature>
<accession>A0A9D4Z5Q5</accession>
<feature type="region of interest" description="Disordered" evidence="2">
    <location>
        <begin position="142"/>
        <end position="271"/>
    </location>
</feature>
<feature type="compositionally biased region" description="Polar residues" evidence="2">
    <location>
        <begin position="390"/>
        <end position="402"/>
    </location>
</feature>
<feature type="compositionally biased region" description="Basic and acidic residues" evidence="2">
    <location>
        <begin position="364"/>
        <end position="373"/>
    </location>
</feature>
<feature type="compositionally biased region" description="Basic and acidic residues" evidence="2">
    <location>
        <begin position="223"/>
        <end position="234"/>
    </location>
</feature>
<organism evidence="3 4">
    <name type="scientific">Adiantum capillus-veneris</name>
    <name type="common">Maidenhair fern</name>
    <dbReference type="NCBI Taxonomy" id="13818"/>
    <lineage>
        <taxon>Eukaryota</taxon>
        <taxon>Viridiplantae</taxon>
        <taxon>Streptophyta</taxon>
        <taxon>Embryophyta</taxon>
        <taxon>Tracheophyta</taxon>
        <taxon>Polypodiopsida</taxon>
        <taxon>Polypodiidae</taxon>
        <taxon>Polypodiales</taxon>
        <taxon>Pteridineae</taxon>
        <taxon>Pteridaceae</taxon>
        <taxon>Vittarioideae</taxon>
        <taxon>Adiantum</taxon>
    </lineage>
</organism>
<feature type="compositionally biased region" description="Polar residues" evidence="2">
    <location>
        <begin position="329"/>
        <end position="344"/>
    </location>
</feature>
<feature type="compositionally biased region" description="Low complexity" evidence="2">
    <location>
        <begin position="41"/>
        <end position="55"/>
    </location>
</feature>
<comment type="caution">
    <text evidence="3">The sequence shown here is derived from an EMBL/GenBank/DDBJ whole genome shotgun (WGS) entry which is preliminary data.</text>
</comment>
<proteinExistence type="predicted"/>
<protein>
    <submittedName>
        <fullName evidence="3">Uncharacterized protein</fullName>
    </submittedName>
</protein>
<feature type="region of interest" description="Disordered" evidence="2">
    <location>
        <begin position="537"/>
        <end position="560"/>
    </location>
</feature>
<dbReference type="EMBL" id="JABFUD020000024">
    <property type="protein sequence ID" value="KAI5060746.1"/>
    <property type="molecule type" value="Genomic_DNA"/>
</dbReference>
<evidence type="ECO:0000256" key="1">
    <source>
        <dbReference type="SAM" id="Coils"/>
    </source>
</evidence>
<feature type="compositionally biased region" description="Basic and acidic residues" evidence="2">
    <location>
        <begin position="975"/>
        <end position="987"/>
    </location>
</feature>
<gene>
    <name evidence="3" type="ORF">GOP47_0025166</name>
</gene>
<evidence type="ECO:0000313" key="4">
    <source>
        <dbReference type="Proteomes" id="UP000886520"/>
    </source>
</evidence>
<feature type="region of interest" description="Disordered" evidence="2">
    <location>
        <begin position="286"/>
        <end position="416"/>
    </location>
</feature>
<evidence type="ECO:0000256" key="2">
    <source>
        <dbReference type="SAM" id="MobiDB-lite"/>
    </source>
</evidence>
<keyword evidence="4" id="KW-1185">Reference proteome</keyword>
<sequence length="1149" mass="129245">MSWLPDPTKFLRRSYRKGDGENQEKMAKSKTPKSGSTLKHSSLYSLMQASSSNSLDKSAEEDENPSSHGAMEISTGYNAKSNQSLVNVLSDLPDASSSQVQTDELVLIRHAANILISNVPSLDGHTDEHLSSDIREDALNASQDVSHASDDDIQHSHWHGNDIPYISATPPQGNLYDAQHTFHARRRSDLDAPAAESRDMKQEEEEDESKEEEEEFAKNGPHPKRDLRSADEGNKITAISLSHAMQGDSIDNTDKGFPPANADSDDMDESECKVIAEDPAALLRAFEEGKLNSPPSSVVKERKKGRSSRKLGKRKNSTDQGSKREPNTRRNSVVEKNTQLSSRKSSNKGEGRMHRSKKNLQTKHSRESFEVPKGEPINKQGRLSGKESGHSSFSDEASTSVEESMENDPSERETTHSYMREATFNHRSGDPRVTRREYSLMPQESFTFQDMGSIAEKPRVSVGREHETTKRSPTLSAGRKELAVSAMQQEALRAQTNGVMDERARISFGHDRPKVVSKSPLMVSSPLMLQHKAHQEGEAMGDRARVSAGHNTADSDMRRSPYAVSRTFQSPSMSPIHQAFSSQEDEVAIERSRTSVGHDSRMVARRDIISSSNQRYLNSSTQMSDIRGERARKSVGYDAQELDSWRRSPLILAKEHSTPTSPHHKFSVRDNEVMGEGARVSMGRDASDFGSRSRPYMSERRELNSPLMRQHFLLQEHEGRARISFGHDDWELGSRQSPYIAGRRDQSLIPMVSSQRFYLQEDDLMSVYDVPTSPFSASQASLLLERGGSMFGDRPVSPLPNSSRFFAQNTEQLYPPTSPMLASNRFISHENQQTENRSTSPYNGFLLHEVGDAYEGEDASPRQGFYLERGRQREFMDDEMEPANQRASFYYNESRGSYVSRDDSNPLVSQRIDAFYLPPNVDEAEVSSEEYSENNEFSMSSASRHDNAEVRSHQEVVMVQQFLREQREMQCLQEDDGRRSKYDERFSESSMRSHHGGHQRLQYDERLSESSMRSHLILKQRSNASSKAEAMLMSPRSAAGSSVSSEKRMMKRLKEAQAKVAEVRHARRDFEEMVVEMVGSGGEDAVQDLLDLEEFVGSYESLSIGGLFKGVVDQFFHELCCELMQPVSQENDAVLSTALFRLEQICPSS</sequence>
<dbReference type="OrthoDB" id="1928745at2759"/>
<reference evidence="3" key="1">
    <citation type="submission" date="2021-01" db="EMBL/GenBank/DDBJ databases">
        <title>Adiantum capillus-veneris genome.</title>
        <authorList>
            <person name="Fang Y."/>
            <person name="Liao Q."/>
        </authorList>
    </citation>
    <scope>NUCLEOTIDE SEQUENCE</scope>
    <source>
        <strain evidence="3">H3</strain>
        <tissue evidence="3">Leaf</tissue>
    </source>
</reference>
<keyword evidence="1" id="KW-0175">Coiled coil</keyword>
<dbReference type="Proteomes" id="UP000886520">
    <property type="component" value="Chromosome 24"/>
</dbReference>
<evidence type="ECO:0000313" key="3">
    <source>
        <dbReference type="EMBL" id="KAI5060746.1"/>
    </source>
</evidence>
<feature type="compositionally biased region" description="Basic and acidic residues" evidence="2">
    <location>
        <begin position="459"/>
        <end position="470"/>
    </location>
</feature>
<dbReference type="AlphaFoldDB" id="A0A9D4Z5Q5"/>
<feature type="region of interest" description="Disordered" evidence="2">
    <location>
        <begin position="973"/>
        <end position="1000"/>
    </location>
</feature>